<organism evidence="15 16">
    <name type="scientific">Dyella monticola</name>
    <dbReference type="NCBI Taxonomy" id="1927958"/>
    <lineage>
        <taxon>Bacteria</taxon>
        <taxon>Pseudomonadati</taxon>
        <taxon>Pseudomonadota</taxon>
        <taxon>Gammaproteobacteria</taxon>
        <taxon>Lysobacterales</taxon>
        <taxon>Rhodanobacteraceae</taxon>
        <taxon>Dyella</taxon>
    </lineage>
</organism>
<proteinExistence type="predicted"/>
<evidence type="ECO:0000256" key="13">
    <source>
        <dbReference type="SAM" id="Phobius"/>
    </source>
</evidence>
<evidence type="ECO:0000259" key="14">
    <source>
        <dbReference type="PROSITE" id="PS50109"/>
    </source>
</evidence>
<dbReference type="OrthoDB" id="9804645at2"/>
<evidence type="ECO:0000256" key="11">
    <source>
        <dbReference type="ARBA" id="ARBA00023012"/>
    </source>
</evidence>
<dbReference type="GO" id="GO:0005524">
    <property type="term" value="F:ATP binding"/>
    <property type="evidence" value="ECO:0007669"/>
    <property type="project" value="UniProtKB-KW"/>
</dbReference>
<dbReference type="PANTHER" id="PTHR45436:SF14">
    <property type="entry name" value="SENSOR PROTEIN QSEC"/>
    <property type="match status" value="1"/>
</dbReference>
<dbReference type="InterPro" id="IPR004358">
    <property type="entry name" value="Sig_transdc_His_kin-like_C"/>
</dbReference>
<keyword evidence="8 15" id="KW-0418">Kinase</keyword>
<evidence type="ECO:0000256" key="2">
    <source>
        <dbReference type="ARBA" id="ARBA00004141"/>
    </source>
</evidence>
<dbReference type="SMART" id="SM00388">
    <property type="entry name" value="HisKA"/>
    <property type="match status" value="1"/>
</dbReference>
<dbReference type="SMART" id="SM00387">
    <property type="entry name" value="HATPase_c"/>
    <property type="match status" value="1"/>
</dbReference>
<evidence type="ECO:0000256" key="9">
    <source>
        <dbReference type="ARBA" id="ARBA00022840"/>
    </source>
</evidence>
<dbReference type="InterPro" id="IPR050428">
    <property type="entry name" value="TCS_sensor_his_kinase"/>
</dbReference>
<keyword evidence="16" id="KW-1185">Reference proteome</keyword>
<evidence type="ECO:0000256" key="1">
    <source>
        <dbReference type="ARBA" id="ARBA00000085"/>
    </source>
</evidence>
<evidence type="ECO:0000256" key="12">
    <source>
        <dbReference type="ARBA" id="ARBA00023136"/>
    </source>
</evidence>
<comment type="subcellular location">
    <subcellularLocation>
        <location evidence="2">Membrane</location>
        <topology evidence="2">Multi-pass membrane protein</topology>
    </subcellularLocation>
</comment>
<dbReference type="InterPro" id="IPR036097">
    <property type="entry name" value="HisK_dim/P_sf"/>
</dbReference>
<dbReference type="SUPFAM" id="SSF55874">
    <property type="entry name" value="ATPase domain of HSP90 chaperone/DNA topoisomerase II/histidine kinase"/>
    <property type="match status" value="1"/>
</dbReference>
<keyword evidence="4" id="KW-0597">Phosphoprotein</keyword>
<dbReference type="GO" id="GO:0000155">
    <property type="term" value="F:phosphorelay sensor kinase activity"/>
    <property type="evidence" value="ECO:0007669"/>
    <property type="project" value="InterPro"/>
</dbReference>
<dbReference type="PROSITE" id="PS50109">
    <property type="entry name" value="HIS_KIN"/>
    <property type="match status" value="1"/>
</dbReference>
<dbReference type="SUPFAM" id="SSF47384">
    <property type="entry name" value="Homodimeric domain of signal transducing histidine kinase"/>
    <property type="match status" value="1"/>
</dbReference>
<dbReference type="Gene3D" id="3.30.565.10">
    <property type="entry name" value="Histidine kinase-like ATPase, C-terminal domain"/>
    <property type="match status" value="1"/>
</dbReference>
<dbReference type="Pfam" id="PF00512">
    <property type="entry name" value="HisKA"/>
    <property type="match status" value="1"/>
</dbReference>
<comment type="catalytic activity">
    <reaction evidence="1">
        <text>ATP + protein L-histidine = ADP + protein N-phospho-L-histidine.</text>
        <dbReference type="EC" id="2.7.13.3"/>
    </reaction>
</comment>
<comment type="caution">
    <text evidence="15">The sequence shown here is derived from an EMBL/GenBank/DDBJ whole genome shotgun (WGS) entry which is preliminary data.</text>
</comment>
<dbReference type="GO" id="GO:0005886">
    <property type="term" value="C:plasma membrane"/>
    <property type="evidence" value="ECO:0007669"/>
    <property type="project" value="TreeGrafter"/>
</dbReference>
<evidence type="ECO:0000256" key="8">
    <source>
        <dbReference type="ARBA" id="ARBA00022777"/>
    </source>
</evidence>
<dbReference type="RefSeq" id="WP_115495479.1">
    <property type="nucleotide sequence ID" value="NZ_QRBE01000005.1"/>
</dbReference>
<evidence type="ECO:0000313" key="16">
    <source>
        <dbReference type="Proteomes" id="UP000254258"/>
    </source>
</evidence>
<evidence type="ECO:0000313" key="15">
    <source>
        <dbReference type="EMBL" id="RDS81606.1"/>
    </source>
</evidence>
<evidence type="ECO:0000256" key="7">
    <source>
        <dbReference type="ARBA" id="ARBA00022741"/>
    </source>
</evidence>
<protein>
    <recommendedName>
        <fullName evidence="3">histidine kinase</fullName>
        <ecNumber evidence="3">2.7.13.3</ecNumber>
    </recommendedName>
</protein>
<dbReference type="InterPro" id="IPR003594">
    <property type="entry name" value="HATPase_dom"/>
</dbReference>
<dbReference type="Proteomes" id="UP000254258">
    <property type="component" value="Unassembled WGS sequence"/>
</dbReference>
<keyword evidence="11" id="KW-0902">Two-component regulatory system</keyword>
<keyword evidence="12 13" id="KW-0472">Membrane</keyword>
<keyword evidence="5" id="KW-0808">Transferase</keyword>
<reference evidence="15 16" key="1">
    <citation type="submission" date="2018-07" db="EMBL/GenBank/DDBJ databases">
        <title>Dyella monticola sp. nov. and Dyella psychrodurans sp. nov. isolated from monsoon evergreen broad-leaved forest soil of Dinghu Mountain, China.</title>
        <authorList>
            <person name="Gao Z."/>
            <person name="Qiu L."/>
        </authorList>
    </citation>
    <scope>NUCLEOTIDE SEQUENCE [LARGE SCALE GENOMIC DNA]</scope>
    <source>
        <strain evidence="15 16">4G-K06</strain>
    </source>
</reference>
<dbReference type="Pfam" id="PF02518">
    <property type="entry name" value="HATPase_c"/>
    <property type="match status" value="1"/>
</dbReference>
<keyword evidence="7" id="KW-0547">Nucleotide-binding</keyword>
<evidence type="ECO:0000256" key="4">
    <source>
        <dbReference type="ARBA" id="ARBA00022553"/>
    </source>
</evidence>
<dbReference type="Gene3D" id="1.10.287.130">
    <property type="match status" value="1"/>
</dbReference>
<dbReference type="InterPro" id="IPR005467">
    <property type="entry name" value="His_kinase_dom"/>
</dbReference>
<evidence type="ECO:0000256" key="3">
    <source>
        <dbReference type="ARBA" id="ARBA00012438"/>
    </source>
</evidence>
<name>A0A370WZS5_9GAMM</name>
<feature type="transmembrane region" description="Helical" evidence="13">
    <location>
        <begin position="12"/>
        <end position="31"/>
    </location>
</feature>
<dbReference type="EC" id="2.7.13.3" evidence="3"/>
<dbReference type="AlphaFoldDB" id="A0A370WZS5"/>
<dbReference type="PRINTS" id="PR00344">
    <property type="entry name" value="BCTRLSENSOR"/>
</dbReference>
<dbReference type="CDD" id="cd00082">
    <property type="entry name" value="HisKA"/>
    <property type="match status" value="1"/>
</dbReference>
<dbReference type="InterPro" id="IPR036890">
    <property type="entry name" value="HATPase_C_sf"/>
</dbReference>
<keyword evidence="9" id="KW-0067">ATP-binding</keyword>
<dbReference type="PANTHER" id="PTHR45436">
    <property type="entry name" value="SENSOR HISTIDINE KINASE YKOH"/>
    <property type="match status" value="1"/>
</dbReference>
<keyword evidence="6 13" id="KW-0812">Transmembrane</keyword>
<evidence type="ECO:0000256" key="10">
    <source>
        <dbReference type="ARBA" id="ARBA00022989"/>
    </source>
</evidence>
<sequence length="459" mass="50134">MTKAASISWRLLRLVLGILTVVLLVLGFYSFMKSDKELQELADGRLAQNARTLQVLIENGADASLANNGRHRIIVPSSSDVPNVRTYQAEVGFQVYDQSGDLLLSTMNLAALPPVRAGEVGYTNVQQDHHRWRLFTQPADASHLIIRTGERNDSRRDIVRALWIEHGAPLLFVLPLLAVLMRWAIKHGLSPLQQLADLLSKREPGSRAPVQLDKPPRELQPVVEALNAQLKALEDALERERRFSADVAHELRTPISSAMVNIDNAEATLDGGDARKAMDGARDSLAKLARRVEQLLALARIESAAGDMRPVDLVTLAGNVIEELASTIASSNVDMSVGFCAEHVWVQGHEAALGALLRNLIENALRHIPSGGQVQVAISEDGAGALIDVIDDGEGIPLERREAVFARFHREAGSLGEGYGLGLSIVQRAARLHNANVELLDSPFGRGLRVQVRIPQQRV</sequence>
<accession>A0A370WZS5</accession>
<gene>
    <name evidence="15" type="ORF">DWU98_10265</name>
</gene>
<feature type="domain" description="Histidine kinase" evidence="14">
    <location>
        <begin position="246"/>
        <end position="458"/>
    </location>
</feature>
<dbReference type="InterPro" id="IPR003661">
    <property type="entry name" value="HisK_dim/P_dom"/>
</dbReference>
<keyword evidence="10 13" id="KW-1133">Transmembrane helix</keyword>
<evidence type="ECO:0000256" key="5">
    <source>
        <dbReference type="ARBA" id="ARBA00022679"/>
    </source>
</evidence>
<evidence type="ECO:0000256" key="6">
    <source>
        <dbReference type="ARBA" id="ARBA00022692"/>
    </source>
</evidence>
<dbReference type="EMBL" id="QRBE01000005">
    <property type="protein sequence ID" value="RDS81606.1"/>
    <property type="molecule type" value="Genomic_DNA"/>
</dbReference>